<dbReference type="InterPro" id="IPR036071">
    <property type="entry name" value="AMMECR1_dom_sf"/>
</dbReference>
<dbReference type="SUPFAM" id="SSF143447">
    <property type="entry name" value="AMMECR1-like"/>
    <property type="match status" value="1"/>
</dbReference>
<gene>
    <name evidence="2" type="ORF">NMYAN_140087</name>
    <name evidence="3" type="ORF">SAMN05421880_1144</name>
</gene>
<dbReference type="Gene3D" id="3.30.1490.150">
    <property type="entry name" value="Hypothetical protein ph0010, domain 2"/>
    <property type="match status" value="1"/>
</dbReference>
<dbReference type="Gene3D" id="3.30.700.20">
    <property type="entry name" value="Hypothetical protein ph0010, domain 1"/>
    <property type="match status" value="1"/>
</dbReference>
<dbReference type="EMBL" id="CAJNAP010000006">
    <property type="protein sequence ID" value="CAE6496147.1"/>
    <property type="molecule type" value="Genomic_DNA"/>
</dbReference>
<dbReference type="EMBL" id="FOUF01000014">
    <property type="protein sequence ID" value="SFM35845.1"/>
    <property type="molecule type" value="Genomic_DNA"/>
</dbReference>
<dbReference type="NCBIfam" id="TIGR00296">
    <property type="entry name" value="TIGR00296 family protein"/>
    <property type="match status" value="1"/>
</dbReference>
<dbReference type="RefSeq" id="WP_090668772.1">
    <property type="nucleotide sequence ID" value="NZ_CAJNAP010000006.1"/>
</dbReference>
<dbReference type="NCBIfam" id="TIGR04335">
    <property type="entry name" value="AmmeMemoSam_A"/>
    <property type="match status" value="1"/>
</dbReference>
<dbReference type="PANTHER" id="PTHR13016">
    <property type="entry name" value="AMMECR1 HOMOLOG"/>
    <property type="match status" value="1"/>
</dbReference>
<dbReference type="AlphaFoldDB" id="A0A1I4Q861"/>
<sequence length="193" mass="21911">MHPEQGKSLLTIGRVAIARALNQPCQLNIDETVPWLQKMGACFVTLMQNNKLRGCVGSLQAHRSLLADVQNNAISAALHDSRFSPLESNELDYTEIEISLVYPSQKMVAQDEANVLAQLRPGVDGIIFEYGYHRSTFLPQVWEMFPQPQQFLAKLKQKAGLPVDFWSEAITLSRYTVTKWRESDMRWEENSDG</sequence>
<proteinExistence type="predicted"/>
<dbReference type="PROSITE" id="PS51112">
    <property type="entry name" value="AMMECR1"/>
    <property type="match status" value="1"/>
</dbReference>
<feature type="domain" description="AMMECR1" evidence="1">
    <location>
        <begin position="4"/>
        <end position="191"/>
    </location>
</feature>
<dbReference type="PANTHER" id="PTHR13016:SF0">
    <property type="entry name" value="AMME SYNDROME CANDIDATE GENE 1 PROTEIN"/>
    <property type="match status" value="1"/>
</dbReference>
<reference evidence="2" key="2">
    <citation type="submission" date="2021-02" db="EMBL/GenBank/DDBJ databases">
        <authorList>
            <person name="Han P."/>
        </authorList>
    </citation>
    <scope>NUCLEOTIDE SEQUENCE</scope>
    <source>
        <strain evidence="2">Nitrosomonas nitrosa 18-3D</strain>
    </source>
</reference>
<dbReference type="InterPro" id="IPR027485">
    <property type="entry name" value="AMMECR1_N"/>
</dbReference>
<evidence type="ECO:0000313" key="2">
    <source>
        <dbReference type="EMBL" id="CAE6496147.1"/>
    </source>
</evidence>
<name>A0A1I4Q861_9PROT</name>
<accession>A0A1I4Q861</accession>
<organism evidence="3 4">
    <name type="scientific">Nitrosomonas nitrosa</name>
    <dbReference type="NCBI Taxonomy" id="52442"/>
    <lineage>
        <taxon>Bacteria</taxon>
        <taxon>Pseudomonadati</taxon>
        <taxon>Pseudomonadota</taxon>
        <taxon>Betaproteobacteria</taxon>
        <taxon>Nitrosomonadales</taxon>
        <taxon>Nitrosomonadaceae</taxon>
        <taxon>Nitrosomonas</taxon>
    </lineage>
</organism>
<evidence type="ECO:0000313" key="3">
    <source>
        <dbReference type="EMBL" id="SFM35845.1"/>
    </source>
</evidence>
<dbReference type="Proteomes" id="UP000601736">
    <property type="component" value="Unassembled WGS sequence"/>
</dbReference>
<evidence type="ECO:0000313" key="4">
    <source>
        <dbReference type="Proteomes" id="UP000199561"/>
    </source>
</evidence>
<dbReference type="Pfam" id="PF01871">
    <property type="entry name" value="AMMECR1"/>
    <property type="match status" value="1"/>
</dbReference>
<dbReference type="Proteomes" id="UP000199561">
    <property type="component" value="Unassembled WGS sequence"/>
</dbReference>
<keyword evidence="4" id="KW-1185">Reference proteome</keyword>
<protein>
    <submittedName>
        <fullName evidence="3">Uncharacterized protein, PH0010 family/AmmeMemoRadiSam system protein A</fullName>
    </submittedName>
</protein>
<evidence type="ECO:0000259" key="1">
    <source>
        <dbReference type="PROSITE" id="PS51112"/>
    </source>
</evidence>
<dbReference type="InterPro" id="IPR023473">
    <property type="entry name" value="AMMECR1"/>
</dbReference>
<dbReference type="InterPro" id="IPR027623">
    <property type="entry name" value="AmmeMemoSam_A"/>
</dbReference>
<dbReference type="InterPro" id="IPR002733">
    <property type="entry name" value="AMMECR1_domain"/>
</dbReference>
<reference evidence="3 4" key="1">
    <citation type="submission" date="2016-10" db="EMBL/GenBank/DDBJ databases">
        <authorList>
            <person name="de Groot N.N."/>
        </authorList>
    </citation>
    <scope>NUCLEOTIDE SEQUENCE [LARGE SCALE GENOMIC DNA]</scope>
    <source>
        <strain evidence="3 4">Nm146</strain>
    </source>
</reference>
<dbReference type="STRING" id="52442.SAMN05421880_1144"/>